<evidence type="ECO:0000259" key="1">
    <source>
        <dbReference type="Pfam" id="PF04321"/>
    </source>
</evidence>
<evidence type="ECO:0000313" key="3">
    <source>
        <dbReference type="Proteomes" id="UP000007812"/>
    </source>
</evidence>
<dbReference type="eggNOG" id="arCOG01367">
    <property type="taxonomic scope" value="Archaea"/>
</dbReference>
<dbReference type="RefSeq" id="WP_013737965.1">
    <property type="nucleotide sequence ID" value="NC_015435.1"/>
</dbReference>
<dbReference type="PATRIC" id="fig|1006006.8.peg.1358"/>
<name>F4FY94_METCR</name>
<organism evidence="2 3">
    <name type="scientific">Metallosphaera cuprina (strain Ar-4)</name>
    <dbReference type="NCBI Taxonomy" id="1006006"/>
    <lineage>
        <taxon>Archaea</taxon>
        <taxon>Thermoproteota</taxon>
        <taxon>Thermoprotei</taxon>
        <taxon>Sulfolobales</taxon>
        <taxon>Sulfolobaceae</taxon>
        <taxon>Metallosphaera</taxon>
    </lineage>
</organism>
<dbReference type="GeneID" id="10493553"/>
<dbReference type="SUPFAM" id="SSF51735">
    <property type="entry name" value="NAD(P)-binding Rossmann-fold domains"/>
    <property type="match status" value="1"/>
</dbReference>
<dbReference type="Gene3D" id="3.90.25.10">
    <property type="entry name" value="UDP-galactose 4-epimerase, domain 1"/>
    <property type="match status" value="1"/>
</dbReference>
<dbReference type="Pfam" id="PF04321">
    <property type="entry name" value="RmlD_sub_bind"/>
    <property type="match status" value="1"/>
</dbReference>
<dbReference type="PANTHER" id="PTHR43242:SF1">
    <property type="entry name" value="NAD(P)-BINDING ROSSMANN-FOLD SUPERFAMILY PROTEIN"/>
    <property type="match status" value="1"/>
</dbReference>
<proteinExistence type="predicted"/>
<accession>F4FY94</accession>
<dbReference type="STRING" id="1006006.Mcup_1364"/>
<dbReference type="InterPro" id="IPR029903">
    <property type="entry name" value="RmlD-like-bd"/>
</dbReference>
<dbReference type="AlphaFoldDB" id="F4FY94"/>
<dbReference type="InterPro" id="IPR036291">
    <property type="entry name" value="NAD(P)-bd_dom_sf"/>
</dbReference>
<dbReference type="KEGG" id="mcn:Mcup_1364"/>
<dbReference type="EMBL" id="CP002656">
    <property type="protein sequence ID" value="AEB95467.1"/>
    <property type="molecule type" value="Genomic_DNA"/>
</dbReference>
<reference evidence="2 3" key="1">
    <citation type="journal article" date="2011" name="J. Bacteriol.">
        <title>Complete genome sequence of Metallosphaera cuprina, a metal sulfide-oxidizing archaeon from a hot spring.</title>
        <authorList>
            <person name="Liu L.J."/>
            <person name="You X.Y."/>
            <person name="Zheng H."/>
            <person name="Wang S."/>
            <person name="Jiang C.Y."/>
            <person name="Liu S.J."/>
        </authorList>
    </citation>
    <scope>NUCLEOTIDE SEQUENCE [LARGE SCALE GENOMIC DNA]</scope>
    <source>
        <strain evidence="2 3">Ar-4</strain>
    </source>
</reference>
<dbReference type="Gene3D" id="3.40.50.720">
    <property type="entry name" value="NAD(P)-binding Rossmann-like Domain"/>
    <property type="match status" value="1"/>
</dbReference>
<gene>
    <name evidence="2" type="ordered locus">Mcup_1364</name>
</gene>
<protein>
    <submittedName>
        <fullName evidence="2">dTDP-4-dehydrorhamnose reductase</fullName>
    </submittedName>
</protein>
<dbReference type="HOGENOM" id="CLU_1192571_0_0_2"/>
<evidence type="ECO:0000313" key="2">
    <source>
        <dbReference type="EMBL" id="AEB95467.1"/>
    </source>
</evidence>
<feature type="domain" description="RmlD-like substrate binding" evidence="1">
    <location>
        <begin position="32"/>
        <end position="182"/>
    </location>
</feature>
<dbReference type="Proteomes" id="UP000007812">
    <property type="component" value="Chromosome"/>
</dbReference>
<dbReference type="OrthoDB" id="4907at2157"/>
<dbReference type="PANTHER" id="PTHR43242">
    <property type="entry name" value="NAD(P)-BINDING ROSSMANN-FOLD SUPERFAMILY PROTEIN"/>
    <property type="match status" value="1"/>
</dbReference>
<keyword evidence="3" id="KW-1185">Reference proteome</keyword>
<sequence length="264" mass="29538">MKILVTDEGEVAREIAAEIEAEVVVGDSPYRVSQERPDIVIHTYETPYYEANVDKARAWNVNTWLAINIARAAHRVGAKNVYLSSSMIFNGRRGFYKETSTPDPLNYYGITKLAGETGIASLGNYLILRVGLLFSLSFKGLLSGLLKNLILRGKVICNKNFYFSAISTKELGKVISQLLLKEATGVINVGNRINQCEAFKEIASYFPGQVIERDGEHFDLSLDDWLIRSFGIKLSFKRDIKELLIVPQKNGQTLNRSLSSLLNL</sequence>